<dbReference type="FunCoup" id="A0A067QXE2">
    <property type="interactions" value="2151"/>
</dbReference>
<name>A0A067QXE2_ZOONE</name>
<dbReference type="Proteomes" id="UP000027135">
    <property type="component" value="Unassembled WGS sequence"/>
</dbReference>
<dbReference type="InParanoid" id="A0A067QXE2"/>
<dbReference type="eggNOG" id="KOG3251">
    <property type="taxonomic scope" value="Eukaryota"/>
</dbReference>
<dbReference type="OrthoDB" id="158360at2759"/>
<feature type="region of interest" description="Disordered" evidence="1">
    <location>
        <begin position="146"/>
        <end position="176"/>
    </location>
</feature>
<accession>A0A067QXE2</accession>
<dbReference type="EMBL" id="KK852848">
    <property type="protein sequence ID" value="KDR15082.1"/>
    <property type="molecule type" value="Genomic_DNA"/>
</dbReference>
<organism evidence="2 3">
    <name type="scientific">Zootermopsis nevadensis</name>
    <name type="common">Dampwood termite</name>
    <dbReference type="NCBI Taxonomy" id="136037"/>
    <lineage>
        <taxon>Eukaryota</taxon>
        <taxon>Metazoa</taxon>
        <taxon>Ecdysozoa</taxon>
        <taxon>Arthropoda</taxon>
        <taxon>Hexapoda</taxon>
        <taxon>Insecta</taxon>
        <taxon>Pterygota</taxon>
        <taxon>Neoptera</taxon>
        <taxon>Polyneoptera</taxon>
        <taxon>Dictyoptera</taxon>
        <taxon>Blattodea</taxon>
        <taxon>Blattoidea</taxon>
        <taxon>Termitoidae</taxon>
        <taxon>Termopsidae</taxon>
        <taxon>Zootermopsis</taxon>
    </lineage>
</organism>
<evidence type="ECO:0000313" key="3">
    <source>
        <dbReference type="Proteomes" id="UP000027135"/>
    </source>
</evidence>
<reference evidence="2 3" key="1">
    <citation type="journal article" date="2014" name="Nat. Commun.">
        <title>Molecular traces of alternative social organization in a termite genome.</title>
        <authorList>
            <person name="Terrapon N."/>
            <person name="Li C."/>
            <person name="Robertson H.M."/>
            <person name="Ji L."/>
            <person name="Meng X."/>
            <person name="Booth W."/>
            <person name="Chen Z."/>
            <person name="Childers C.P."/>
            <person name="Glastad K.M."/>
            <person name="Gokhale K."/>
            <person name="Gowin J."/>
            <person name="Gronenberg W."/>
            <person name="Hermansen R.A."/>
            <person name="Hu H."/>
            <person name="Hunt B.G."/>
            <person name="Huylmans A.K."/>
            <person name="Khalil S.M."/>
            <person name="Mitchell R.D."/>
            <person name="Munoz-Torres M.C."/>
            <person name="Mustard J.A."/>
            <person name="Pan H."/>
            <person name="Reese J.T."/>
            <person name="Scharf M.E."/>
            <person name="Sun F."/>
            <person name="Vogel H."/>
            <person name="Xiao J."/>
            <person name="Yang W."/>
            <person name="Yang Z."/>
            <person name="Yang Z."/>
            <person name="Zhou J."/>
            <person name="Zhu J."/>
            <person name="Brent C.S."/>
            <person name="Elsik C.G."/>
            <person name="Goodisman M.A."/>
            <person name="Liberles D.A."/>
            <person name="Roe R.M."/>
            <person name="Vargo E.L."/>
            <person name="Vilcinskas A."/>
            <person name="Wang J."/>
            <person name="Bornberg-Bauer E."/>
            <person name="Korb J."/>
            <person name="Zhang G."/>
            <person name="Liebig J."/>
        </authorList>
    </citation>
    <scope>NUCLEOTIDE SEQUENCE [LARGE SCALE GENOMIC DNA]</scope>
    <source>
        <tissue evidence="2">Whole organism</tissue>
    </source>
</reference>
<protein>
    <submittedName>
        <fullName evidence="2">Golgi SNAP receptor complex member 2</fullName>
    </submittedName>
</protein>
<gene>
    <name evidence="2" type="ORF">L798_11083</name>
</gene>
<dbReference type="AlphaFoldDB" id="A0A067QXE2"/>
<dbReference type="STRING" id="136037.A0A067QXE2"/>
<keyword evidence="2" id="KW-0675">Receptor</keyword>
<evidence type="ECO:0000256" key="1">
    <source>
        <dbReference type="SAM" id="MobiDB-lite"/>
    </source>
</evidence>
<keyword evidence="3" id="KW-1185">Reference proteome</keyword>
<evidence type="ECO:0000313" key="2">
    <source>
        <dbReference type="EMBL" id="KDR15082.1"/>
    </source>
</evidence>
<proteinExistence type="predicted"/>
<sequence>MESLYHQTNRLVQETQQCFEKLEKVSDTNSDVIEREIQARIDSITSNCEKMDMLNYKEPLSRRTNCKLRIEHLKYDRVHLQAALDTFKNRKYQRLQEEREREALLNHHFQPNNYQETSILMDQSQMFYVQKHQNSLQIPIEDEETMDEQEIKEKSNTPCSNVSLPPPNSTTSRKIKHPGDRLLDKAFEILASCESTSNNDESQDFGNLVAKKLRCNDLTRCVIQNAIMGIFLDAYTLLLPCQITDMKCTSQRKM</sequence>